<keyword evidence="4" id="KW-1185">Reference proteome</keyword>
<accession>A0A8E6EXF3</accession>
<sequence>MLLRPTVSGLLIASLLIGVYFLIPSGLRAISSTPSPAGETTPISSKIHGAPTLFGSAGCSGSNCHSQSPADSQESPQSLWKSSQTIWTLKDPHAQSYETLLNAKSQAMMKRLYPNENHSAQQDLRCLACHANPLLVKTLESKTFTDEQVALLREGVSCEACHGAANAYRSEHVSWTDQTDREKAYSQFGLTRLYDWNVRAAQCAGCHVGAPASKDQPLRDVNHDFIAAGHPRLNFEFATYLRALPRHWSEKDRLQGNRPLPVGWEAVAWSAGATERAKAALGLLADRVERKPWPELAEFNCFSCHHDLKVAGWRPSSSGRLVWNTLFVPGHDFPGIQKTLQQGDTALLTREIAQALFLLKQPVKPLTVDALLQRLTQSQPLDWDTACQIYYALLVLKETQSLNDADKVALLNLLDQIQKILKLPRGPEVYNSPREYDPSPLPSLFGQALSLLKKGG</sequence>
<dbReference type="AlphaFoldDB" id="A0A8E6EXF3"/>
<name>A0A8E6EXF3_9BACT</name>
<dbReference type="PANTHER" id="PTHR35038">
    <property type="entry name" value="DISSIMILATORY SULFITE REDUCTASE SIRA"/>
    <property type="match status" value="1"/>
</dbReference>
<dbReference type="EMBL" id="CP074694">
    <property type="protein sequence ID" value="QVL31568.1"/>
    <property type="molecule type" value="Genomic_DNA"/>
</dbReference>
<protein>
    <recommendedName>
        <fullName evidence="2">Cytochrome c-552/4 domain-containing protein</fullName>
    </recommendedName>
</protein>
<evidence type="ECO:0000313" key="4">
    <source>
        <dbReference type="Proteomes" id="UP000676194"/>
    </source>
</evidence>
<organism evidence="3 4">
    <name type="scientific">Telmatocola sphagniphila</name>
    <dbReference type="NCBI Taxonomy" id="1123043"/>
    <lineage>
        <taxon>Bacteria</taxon>
        <taxon>Pseudomonadati</taxon>
        <taxon>Planctomycetota</taxon>
        <taxon>Planctomycetia</taxon>
        <taxon>Gemmatales</taxon>
        <taxon>Gemmataceae</taxon>
    </lineage>
</organism>
<evidence type="ECO:0000256" key="1">
    <source>
        <dbReference type="ARBA" id="ARBA00022729"/>
    </source>
</evidence>
<keyword evidence="1" id="KW-0732">Signal</keyword>
<proteinExistence type="predicted"/>
<reference evidence="3" key="1">
    <citation type="submission" date="2021-05" db="EMBL/GenBank/DDBJ databases">
        <title>Complete genome sequence of the cellulolytic planctomycete Telmatocola sphagniphila SP2T and characterization of the first cellulase from planctomycetes.</title>
        <authorList>
            <person name="Rakitin A.L."/>
            <person name="Beletsky A.V."/>
            <person name="Naumoff D.G."/>
            <person name="Kulichevskaya I.S."/>
            <person name="Mardanov A.V."/>
            <person name="Ravin N.V."/>
            <person name="Dedysh S.N."/>
        </authorList>
    </citation>
    <scope>NUCLEOTIDE SEQUENCE</scope>
    <source>
        <strain evidence="3">SP2T</strain>
    </source>
</reference>
<evidence type="ECO:0000259" key="2">
    <source>
        <dbReference type="Pfam" id="PF13435"/>
    </source>
</evidence>
<dbReference type="RefSeq" id="WP_213495586.1">
    <property type="nucleotide sequence ID" value="NZ_CP074694.1"/>
</dbReference>
<dbReference type="InterPro" id="IPR023155">
    <property type="entry name" value="Cyt_c-552/4"/>
</dbReference>
<dbReference type="KEGG" id="tsph:KIH39_22405"/>
<dbReference type="InterPro" id="IPR036280">
    <property type="entry name" value="Multihaem_cyt_sf"/>
</dbReference>
<dbReference type="InterPro" id="IPR051829">
    <property type="entry name" value="Multiheme_Cytochr_ET"/>
</dbReference>
<dbReference type="Proteomes" id="UP000676194">
    <property type="component" value="Chromosome"/>
</dbReference>
<evidence type="ECO:0000313" key="3">
    <source>
        <dbReference type="EMBL" id="QVL31568.1"/>
    </source>
</evidence>
<dbReference type="Gene3D" id="1.10.1130.10">
    <property type="entry name" value="Flavocytochrome C3, Chain A"/>
    <property type="match status" value="1"/>
</dbReference>
<gene>
    <name evidence="3" type="ORF">KIH39_22405</name>
</gene>
<dbReference type="Pfam" id="PF13435">
    <property type="entry name" value="Cytochrome_C554"/>
    <property type="match status" value="1"/>
</dbReference>
<dbReference type="SUPFAM" id="SSF48695">
    <property type="entry name" value="Multiheme cytochromes"/>
    <property type="match status" value="1"/>
</dbReference>
<feature type="domain" description="Cytochrome c-552/4" evidence="2">
    <location>
        <begin position="83"/>
        <end position="163"/>
    </location>
</feature>